<dbReference type="Proteomes" id="UP000316968">
    <property type="component" value="Chromosome"/>
</dbReference>
<accession>A0A4Y6V0K4</accession>
<dbReference type="Gene3D" id="3.40.50.300">
    <property type="entry name" value="P-loop containing nucleotide triphosphate hydrolases"/>
    <property type="match status" value="1"/>
</dbReference>
<gene>
    <name evidence="4" type="ORF">FFV09_13690</name>
</gene>
<dbReference type="CDD" id="cd18793">
    <property type="entry name" value="SF2_C_SNF"/>
    <property type="match status" value="1"/>
</dbReference>
<dbReference type="CDD" id="cd18012">
    <property type="entry name" value="DEXQc_arch_SWI2_SNF2"/>
    <property type="match status" value="1"/>
</dbReference>
<dbReference type="AlphaFoldDB" id="A0A4Y6V0K4"/>
<evidence type="ECO:0000313" key="4">
    <source>
        <dbReference type="EMBL" id="QDH21805.1"/>
    </source>
</evidence>
<dbReference type="GO" id="GO:0005524">
    <property type="term" value="F:ATP binding"/>
    <property type="evidence" value="ECO:0007669"/>
    <property type="project" value="InterPro"/>
</dbReference>
<dbReference type="GO" id="GO:0004386">
    <property type="term" value="F:helicase activity"/>
    <property type="evidence" value="ECO:0007669"/>
    <property type="project" value="UniProtKB-KW"/>
</dbReference>
<feature type="domain" description="Helicase ATP-binding" evidence="2">
    <location>
        <begin position="567"/>
        <end position="726"/>
    </location>
</feature>
<dbReference type="GO" id="GO:0016787">
    <property type="term" value="F:hydrolase activity"/>
    <property type="evidence" value="ECO:0007669"/>
    <property type="project" value="UniProtKB-KW"/>
</dbReference>
<dbReference type="PANTHER" id="PTHR10799">
    <property type="entry name" value="SNF2/RAD54 HELICASE FAMILY"/>
    <property type="match status" value="1"/>
</dbReference>
<dbReference type="InterPro" id="IPR000330">
    <property type="entry name" value="SNF2_N"/>
</dbReference>
<evidence type="ECO:0000259" key="2">
    <source>
        <dbReference type="PROSITE" id="PS51192"/>
    </source>
</evidence>
<dbReference type="InterPro" id="IPR027417">
    <property type="entry name" value="P-loop_NTPase"/>
</dbReference>
<proteinExistence type="predicted"/>
<dbReference type="Pfam" id="PF00176">
    <property type="entry name" value="SNF2-rel_dom"/>
    <property type="match status" value="1"/>
</dbReference>
<dbReference type="PROSITE" id="PS51194">
    <property type="entry name" value="HELICASE_CTER"/>
    <property type="match status" value="1"/>
</dbReference>
<dbReference type="OrthoDB" id="9760715at2"/>
<keyword evidence="5" id="KW-1185">Reference proteome</keyword>
<organism evidence="4 5">
    <name type="scientific">Saccharibacillus brassicae</name>
    <dbReference type="NCBI Taxonomy" id="2583377"/>
    <lineage>
        <taxon>Bacteria</taxon>
        <taxon>Bacillati</taxon>
        <taxon>Bacillota</taxon>
        <taxon>Bacilli</taxon>
        <taxon>Bacillales</taxon>
        <taxon>Paenibacillaceae</taxon>
        <taxon>Saccharibacillus</taxon>
    </lineage>
</organism>
<sequence>MNQPLYGIWLGDVFFCFSGETSEPKVDAWTRQARKLDIGGDKPLRQAALRLAELRWPGASSRRGRGRGFGGRTLEGLALPAAAAFTLLSDFDEKKFAAQGFAPGAEMRYWSAAVGFARDLMAAGCFAPGADPAARVSARRASELTFTGTWKPLLERPEDLERFAALAAAMPPVGLTAPGAAGTEEESPPLGRAKELVLHSFLSALIDGQMRVLLGGMRSALPQMRLPYRRGYSPLASLWWNSLLDPQRETKVQGGSEDVEELERQIAALGGSVPESPDEGEASSARLRLGLRLEPRVSDLDGGGEDRWRLAFRAEDELEAGASLPASDIWRLTDEELVLRGRSYAEPKRQLLRLLIGAAQQAPQLEEALRQPHPEEAWLGAQDMFDFLIAGVPALRAGGVRIEMPSRFTKRGRRAAGVKLKARLEPSRSGEGEAALGIKQLVEFDLEATIGDTTLGLEELRRIAEDGVPLVFLNGEWVEVDVKEVRQVLRLLKKQTVHEMTFGELLKLSASEEDSVWNGVGVSGIETYGMLYDLLRGGGRASVERGVPEDLNGTLRPYQERGYRWLSSMREMGFGACLADDMGLGKTVQVIACLLDHPMPGPKLIVCPTSLLGNWQREVQRFAPKFTLHVHHGTQRLKGEAFAKCAGEHDIILTTYPLIGRDVDEFRGIVWASVVLDEAQSIKNYGTKQAQNVMKLNSPHRIAVTGTPVENRLAELWSIFQFMNPGYLGSAASFRRRFGANAPQVPEESDKLRTMVAPFMLRRLKSDPDIRKDLPEKIELKSYCELTVEQAGLYQSVVGELMQRVESREASSRTVRQGIVLSALTRLKQICDHPALVKDHGTGAFKADKSGKLMQLVELLDLIRDNGESVLIFTQYVRMGKLLAEELNRRYGEEPMFLHGAVKKEERDRMIRTFQEGEGASAFILSLKAGGLGLNLTRANHVVHFDRWWNPAVENQATDRVFRIGQQRGVQVHKLICQGTLEERIDEMIENKKTLAERVTGTGERWLTEMSNEELRTLVSLQGERIE</sequence>
<evidence type="ECO:0000313" key="5">
    <source>
        <dbReference type="Proteomes" id="UP000316968"/>
    </source>
</evidence>
<dbReference type="FunFam" id="3.40.50.300:FF:000533">
    <property type="entry name" value="Helicase, Snf2 family"/>
    <property type="match status" value="1"/>
</dbReference>
<name>A0A4Y6V0K4_SACBS</name>
<dbReference type="InterPro" id="IPR022138">
    <property type="entry name" value="DUF3670"/>
</dbReference>
<keyword evidence="4" id="KW-0347">Helicase</keyword>
<dbReference type="SUPFAM" id="SSF52540">
    <property type="entry name" value="P-loop containing nucleoside triphosphate hydrolases"/>
    <property type="match status" value="2"/>
</dbReference>
<evidence type="ECO:0000259" key="3">
    <source>
        <dbReference type="PROSITE" id="PS51194"/>
    </source>
</evidence>
<dbReference type="SMART" id="SM00490">
    <property type="entry name" value="HELICc"/>
    <property type="match status" value="1"/>
</dbReference>
<keyword evidence="1" id="KW-0378">Hydrolase</keyword>
<dbReference type="InterPro" id="IPR001650">
    <property type="entry name" value="Helicase_C-like"/>
</dbReference>
<dbReference type="Pfam" id="PF12419">
    <property type="entry name" value="DUF3670"/>
    <property type="match status" value="1"/>
</dbReference>
<dbReference type="InterPro" id="IPR014001">
    <property type="entry name" value="Helicase_ATP-bd"/>
</dbReference>
<keyword evidence="4" id="KW-0547">Nucleotide-binding</keyword>
<dbReference type="PROSITE" id="PS51192">
    <property type="entry name" value="HELICASE_ATP_BIND_1"/>
    <property type="match status" value="1"/>
</dbReference>
<keyword evidence="4" id="KW-0067">ATP-binding</keyword>
<dbReference type="Pfam" id="PF00271">
    <property type="entry name" value="Helicase_C"/>
    <property type="match status" value="1"/>
</dbReference>
<dbReference type="RefSeq" id="WP_141448349.1">
    <property type="nucleotide sequence ID" value="NZ_CP041217.1"/>
</dbReference>
<dbReference type="SMART" id="SM00487">
    <property type="entry name" value="DEXDc"/>
    <property type="match status" value="1"/>
</dbReference>
<dbReference type="InterPro" id="IPR049730">
    <property type="entry name" value="SNF2/RAD54-like_C"/>
</dbReference>
<dbReference type="InterPro" id="IPR038718">
    <property type="entry name" value="SNF2-like_sf"/>
</dbReference>
<reference evidence="4 5" key="1">
    <citation type="submission" date="2019-06" db="EMBL/GenBank/DDBJ databases">
        <title>Saccharibacillus brassicae sp. nov., an endophytic bacterium isolated from Chinese cabbage seeds (Brassica pekinensis).</title>
        <authorList>
            <person name="Jiang L."/>
            <person name="Lee J."/>
            <person name="Kim S.W."/>
        </authorList>
    </citation>
    <scope>NUCLEOTIDE SEQUENCE [LARGE SCALE GENOMIC DNA]</scope>
    <source>
        <strain evidence="5">KCTC 43072 / ATSA2</strain>
    </source>
</reference>
<dbReference type="EMBL" id="CP041217">
    <property type="protein sequence ID" value="QDH21805.1"/>
    <property type="molecule type" value="Genomic_DNA"/>
</dbReference>
<dbReference type="Gene3D" id="3.40.50.10810">
    <property type="entry name" value="Tandem AAA-ATPase domain"/>
    <property type="match status" value="1"/>
</dbReference>
<protein>
    <submittedName>
        <fullName evidence="4">DEAD/DEAH box helicase</fullName>
    </submittedName>
</protein>
<feature type="domain" description="Helicase C-terminal" evidence="3">
    <location>
        <begin position="855"/>
        <end position="1011"/>
    </location>
</feature>
<evidence type="ECO:0000256" key="1">
    <source>
        <dbReference type="ARBA" id="ARBA00022801"/>
    </source>
</evidence>
<dbReference type="KEGG" id="saca:FFV09_13690"/>